<keyword evidence="6" id="KW-1185">Reference proteome</keyword>
<dbReference type="RefSeq" id="WP_116442430.1">
    <property type="nucleotide sequence ID" value="NZ_BHEO01000008.1"/>
</dbReference>
<organism evidence="4 5">
    <name type="scientific">Faecalimonas umbilicata</name>
    <dbReference type="NCBI Taxonomy" id="1912855"/>
    <lineage>
        <taxon>Bacteria</taxon>
        <taxon>Bacillati</taxon>
        <taxon>Bacillota</taxon>
        <taxon>Clostridia</taxon>
        <taxon>Lachnospirales</taxon>
        <taxon>Lachnospiraceae</taxon>
        <taxon>Faecalimonas</taxon>
    </lineage>
</organism>
<evidence type="ECO:0000313" key="6">
    <source>
        <dbReference type="Proteomes" id="UP000702954"/>
    </source>
</evidence>
<dbReference type="AlphaFoldDB" id="A0A4R3JHA3"/>
<dbReference type="InterPro" id="IPR054340">
    <property type="entry name" value="GNAT-like_C_phage-like"/>
</dbReference>
<feature type="domain" description="GNAT-like N-terminal" evidence="1">
    <location>
        <begin position="11"/>
        <end position="281"/>
    </location>
</feature>
<evidence type="ECO:0000313" key="3">
    <source>
        <dbReference type="EMBL" id="GBU06603.1"/>
    </source>
</evidence>
<evidence type="ECO:0000313" key="4">
    <source>
        <dbReference type="EMBL" id="TCS65528.1"/>
    </source>
</evidence>
<evidence type="ECO:0000313" key="5">
    <source>
        <dbReference type="Proteomes" id="UP000294613"/>
    </source>
</evidence>
<evidence type="ECO:0000259" key="2">
    <source>
        <dbReference type="Pfam" id="PF22559"/>
    </source>
</evidence>
<reference evidence="3 6" key="1">
    <citation type="journal article" date="2018" name="Int. J. Syst. Evol. Microbiol.">
        <title>Draft Genome Sequence of Faecalimonas umbilicata JCM 30896T, an Acetate-Producing Bacterium Isolated from Human Feces.</title>
        <authorList>
            <person name="Sakamoto M."/>
            <person name="Ikeyama N."/>
            <person name="Yuki M."/>
            <person name="Ohkuma M."/>
        </authorList>
    </citation>
    <scope>NUCLEOTIDE SEQUENCE [LARGE SCALE GENOMIC DNA]</scope>
    <source>
        <strain evidence="3 6">EGH7</strain>
    </source>
</reference>
<name>A0A4R3JHA3_9FIRM</name>
<gene>
    <name evidence="4" type="ORF">EDD74_12221</name>
    <name evidence="3" type="ORF">FAEUMB_31440</name>
</gene>
<dbReference type="InterPro" id="IPR054341">
    <property type="entry name" value="GNAT-like_N"/>
</dbReference>
<comment type="caution">
    <text evidence="4">The sequence shown here is derived from an EMBL/GenBank/DDBJ whole genome shotgun (WGS) entry which is preliminary data.</text>
</comment>
<accession>A0A4R3JHA3</accession>
<reference evidence="4 5" key="2">
    <citation type="submission" date="2019-03" db="EMBL/GenBank/DDBJ databases">
        <title>Genomic Encyclopedia of Type Strains, Phase IV (KMG-IV): sequencing the most valuable type-strain genomes for metagenomic binning, comparative biology and taxonomic classification.</title>
        <authorList>
            <person name="Goeker M."/>
        </authorList>
    </citation>
    <scope>NUCLEOTIDE SEQUENCE [LARGE SCALE GENOMIC DNA]</scope>
    <source>
        <strain evidence="4 5">DSM 103426</strain>
    </source>
</reference>
<dbReference type="Pfam" id="PF22555">
    <property type="entry name" value="DAM-like-phage1"/>
    <property type="match status" value="1"/>
</dbReference>
<feature type="domain" description="GNAT-like C-terminal" evidence="2">
    <location>
        <begin position="300"/>
        <end position="463"/>
    </location>
</feature>
<proteinExistence type="predicted"/>
<dbReference type="Proteomes" id="UP000702954">
    <property type="component" value="Unassembled WGS sequence"/>
</dbReference>
<protein>
    <submittedName>
        <fullName evidence="4">Uncharacterized protein</fullName>
    </submittedName>
</protein>
<sequence length="481" mass="54527">MAMFQNPGAFFLGTLVPSEQKFLKVLLENARKNGYTRFVEPCAGAFAMSHLAIQSGFKPEEVEASDVSMFTSIMGYAVTGKPLDELEIHAKGFSDEELLDPAVAMYAWKYLSTVKNAGKEYFYNFMLDLATRKEEHIADIREQLERAKGILNGMNYRALDMWKHMDEVLNDEHCIVIANPPTYAAGFEKYYDTGGMMTWKEPEYGIFDPKTGLQEFMDLCKDAKCLVLCYEENEPGKTAGEPVFARYGVRSGVNVYLTANRPEEATALAHGKKIARPGESKLSSLECSMLPRDYEITEKTKVQLCQIERAEAQYYRQLWTHNFVGSSAPINIAVLIDGKIAGVFGVDKAALTMGAFGTQVSDAVFLMYGMTVPHKKYRLGRLLTMLAQNKGFIFKICTDLEKEKVGHLKTVQMTKYPEAKEMRGVMKLTKRVPDPKMGFRLTYESELKDRTEKETLAEWLRRENKWQKERAKAKAKSDTNK</sequence>
<dbReference type="EMBL" id="BHEO01000008">
    <property type="protein sequence ID" value="GBU06603.1"/>
    <property type="molecule type" value="Genomic_DNA"/>
</dbReference>
<dbReference type="Pfam" id="PF22559">
    <property type="entry name" value="GNAT-phage-like"/>
    <property type="match status" value="1"/>
</dbReference>
<dbReference type="Proteomes" id="UP000294613">
    <property type="component" value="Unassembled WGS sequence"/>
</dbReference>
<dbReference type="EMBL" id="SLZV01000022">
    <property type="protein sequence ID" value="TCS65528.1"/>
    <property type="molecule type" value="Genomic_DNA"/>
</dbReference>
<evidence type="ECO:0000259" key="1">
    <source>
        <dbReference type="Pfam" id="PF22555"/>
    </source>
</evidence>